<dbReference type="Pfam" id="PF23212">
    <property type="entry name" value="DUF7064"/>
    <property type="match status" value="1"/>
</dbReference>
<dbReference type="InterPro" id="IPR055493">
    <property type="entry name" value="DUF7065"/>
</dbReference>
<name>A0A9P9I8C8_9HYPO</name>
<feature type="domain" description="DUF7064" evidence="1">
    <location>
        <begin position="162"/>
        <end position="226"/>
    </location>
</feature>
<organism evidence="3 4">
    <name type="scientific">Dactylonectria macrodidyma</name>
    <dbReference type="NCBI Taxonomy" id="307937"/>
    <lineage>
        <taxon>Eukaryota</taxon>
        <taxon>Fungi</taxon>
        <taxon>Dikarya</taxon>
        <taxon>Ascomycota</taxon>
        <taxon>Pezizomycotina</taxon>
        <taxon>Sordariomycetes</taxon>
        <taxon>Hypocreomycetidae</taxon>
        <taxon>Hypocreales</taxon>
        <taxon>Nectriaceae</taxon>
        <taxon>Dactylonectria</taxon>
    </lineage>
</organism>
<feature type="domain" description="DUF7065" evidence="2">
    <location>
        <begin position="15"/>
        <end position="53"/>
    </location>
</feature>
<protein>
    <submittedName>
        <fullName evidence="3">Uncharacterized protein</fullName>
    </submittedName>
</protein>
<comment type="caution">
    <text evidence="3">The sequence shown here is derived from an EMBL/GenBank/DDBJ whole genome shotgun (WGS) entry which is preliminary data.</text>
</comment>
<keyword evidence="4" id="KW-1185">Reference proteome</keyword>
<evidence type="ECO:0000313" key="3">
    <source>
        <dbReference type="EMBL" id="KAH7110717.1"/>
    </source>
</evidence>
<feature type="domain" description="DUF7065" evidence="2">
    <location>
        <begin position="54"/>
        <end position="159"/>
    </location>
</feature>
<dbReference type="InterPro" id="IPR055492">
    <property type="entry name" value="DUF7064"/>
</dbReference>
<evidence type="ECO:0000259" key="1">
    <source>
        <dbReference type="Pfam" id="PF23212"/>
    </source>
</evidence>
<gene>
    <name evidence="3" type="ORF">EDB81DRAFT_894669</name>
</gene>
<dbReference type="Pfam" id="PF23213">
    <property type="entry name" value="DUF7065"/>
    <property type="match status" value="2"/>
</dbReference>
<dbReference type="Proteomes" id="UP000738349">
    <property type="component" value="Unassembled WGS sequence"/>
</dbReference>
<dbReference type="AlphaFoldDB" id="A0A9P9I8C8"/>
<proteinExistence type="predicted"/>
<evidence type="ECO:0000313" key="4">
    <source>
        <dbReference type="Proteomes" id="UP000738349"/>
    </source>
</evidence>
<dbReference type="EMBL" id="JAGMUV010000044">
    <property type="protein sequence ID" value="KAH7110717.1"/>
    <property type="molecule type" value="Genomic_DNA"/>
</dbReference>
<sequence>MLGPVSHTALADWIAVGDEANVRQPPASHEAFQDSVVLAWWDPANRIGGFHRLVKAYPLREKDLIAGGGFGSGDDTATVEFKDGQHIWTINEPEEGLRVRLAHKDTVPNVDCFPKKNNVTESPTAGHTDIPGIVSGVMTHKGETFKIKHVLSIRDRGWGVQFVVVVLAWHSVDDQYVKFGWVTRDGVVTPARAIDIVTYMEDDSLTNKGGKTDLELETKEKYSITWGR</sequence>
<evidence type="ECO:0000259" key="2">
    <source>
        <dbReference type="Pfam" id="PF23213"/>
    </source>
</evidence>
<dbReference type="OrthoDB" id="10003767at2759"/>
<accession>A0A9P9I8C8</accession>
<reference evidence="3" key="1">
    <citation type="journal article" date="2021" name="Nat. Commun.">
        <title>Genetic determinants of endophytism in the Arabidopsis root mycobiome.</title>
        <authorList>
            <person name="Mesny F."/>
            <person name="Miyauchi S."/>
            <person name="Thiergart T."/>
            <person name="Pickel B."/>
            <person name="Atanasova L."/>
            <person name="Karlsson M."/>
            <person name="Huettel B."/>
            <person name="Barry K.W."/>
            <person name="Haridas S."/>
            <person name="Chen C."/>
            <person name="Bauer D."/>
            <person name="Andreopoulos W."/>
            <person name="Pangilinan J."/>
            <person name="LaButti K."/>
            <person name="Riley R."/>
            <person name="Lipzen A."/>
            <person name="Clum A."/>
            <person name="Drula E."/>
            <person name="Henrissat B."/>
            <person name="Kohler A."/>
            <person name="Grigoriev I.V."/>
            <person name="Martin F.M."/>
            <person name="Hacquard S."/>
        </authorList>
    </citation>
    <scope>NUCLEOTIDE SEQUENCE</scope>
    <source>
        <strain evidence="3">MPI-CAGE-AT-0147</strain>
    </source>
</reference>